<dbReference type="SUPFAM" id="SSF53800">
    <property type="entry name" value="Chelatase"/>
    <property type="match status" value="2"/>
</dbReference>
<dbReference type="RefSeq" id="WP_220662801.1">
    <property type="nucleotide sequence ID" value="NZ_CP069370.1"/>
</dbReference>
<dbReference type="AlphaFoldDB" id="A0A8G0ZXL0"/>
<evidence type="ECO:0000256" key="1">
    <source>
        <dbReference type="ARBA" id="ARBA00022723"/>
    </source>
</evidence>
<protein>
    <submittedName>
        <fullName evidence="3">Cobalamin biosynthesis protein CbiX</fullName>
    </submittedName>
</protein>
<keyword evidence="4" id="KW-1185">Reference proteome</keyword>
<accession>A0A8G0ZXL0</accession>
<dbReference type="Gene3D" id="3.40.50.1400">
    <property type="match status" value="2"/>
</dbReference>
<dbReference type="GO" id="GO:0016829">
    <property type="term" value="F:lyase activity"/>
    <property type="evidence" value="ECO:0007669"/>
    <property type="project" value="UniProtKB-KW"/>
</dbReference>
<dbReference type="GO" id="GO:0046872">
    <property type="term" value="F:metal ion binding"/>
    <property type="evidence" value="ECO:0007669"/>
    <property type="project" value="UniProtKB-KW"/>
</dbReference>
<evidence type="ECO:0000313" key="4">
    <source>
        <dbReference type="Proteomes" id="UP000826300"/>
    </source>
</evidence>
<evidence type="ECO:0000256" key="2">
    <source>
        <dbReference type="ARBA" id="ARBA00023239"/>
    </source>
</evidence>
<name>A0A8G0ZXL0_9RHOB</name>
<dbReference type="Pfam" id="PF01903">
    <property type="entry name" value="CbiX"/>
    <property type="match status" value="1"/>
</dbReference>
<dbReference type="Proteomes" id="UP000826300">
    <property type="component" value="Chromosome"/>
</dbReference>
<dbReference type="KEGG" id="nsm:JO391_03410"/>
<gene>
    <name evidence="3" type="ORF">JO391_03410</name>
</gene>
<evidence type="ECO:0000313" key="3">
    <source>
        <dbReference type="EMBL" id="QYZ70583.1"/>
    </source>
</evidence>
<dbReference type="EMBL" id="CP069370">
    <property type="protein sequence ID" value="QYZ70583.1"/>
    <property type="molecule type" value="Genomic_DNA"/>
</dbReference>
<sequence length="224" mass="22962">MTALLVAHGQPSDPGPAARALDALAAKVASHLPGREVRAATLAEPGALARAVAGPPGTVLPLFMACGWFSETHLPTRLAQAGGAAWHILPPLGCTPEVQDLTVTLAAEAAAEGATALILAAHGSGRSPMPAAVTRLVASRVSRETAIARAEAAFLEQAPRLSDIAGSFPETTVCLPWFAAEGGHVAEDLPELLAEGGFRGRILPPVGLDPRLPALIARLLARQM</sequence>
<dbReference type="CDD" id="cd03416">
    <property type="entry name" value="CbiX_SirB_N"/>
    <property type="match status" value="1"/>
</dbReference>
<keyword evidence="2" id="KW-0456">Lyase</keyword>
<reference evidence="3" key="1">
    <citation type="submission" date="2021-02" db="EMBL/GenBank/DDBJ databases">
        <title>Rhodobacter shimadae sp. nov., an aerobic anoxygenic phototrophic bacterium isolated from a hot spring.</title>
        <authorList>
            <person name="Muramatsu S."/>
            <person name="Haruta S."/>
            <person name="Hirose S."/>
            <person name="Hanada S."/>
        </authorList>
    </citation>
    <scope>NUCLEOTIDE SEQUENCE</scope>
    <source>
        <strain evidence="3">N10</strain>
    </source>
</reference>
<proteinExistence type="predicted"/>
<dbReference type="InterPro" id="IPR002762">
    <property type="entry name" value="CbiX-like"/>
</dbReference>
<keyword evidence="1" id="KW-0479">Metal-binding</keyword>
<organism evidence="3 4">
    <name type="scientific">Neotabrizicola shimadae</name>
    <dbReference type="NCBI Taxonomy" id="2807096"/>
    <lineage>
        <taxon>Bacteria</taxon>
        <taxon>Pseudomonadati</taxon>
        <taxon>Pseudomonadota</taxon>
        <taxon>Alphaproteobacteria</taxon>
        <taxon>Rhodobacterales</taxon>
        <taxon>Paracoccaceae</taxon>
        <taxon>Neotabrizicola</taxon>
    </lineage>
</organism>